<evidence type="ECO:0000313" key="4">
    <source>
        <dbReference type="Proteomes" id="UP001596226"/>
    </source>
</evidence>
<dbReference type="PROSITE" id="PS50943">
    <property type="entry name" value="HTH_CROC1"/>
    <property type="match status" value="1"/>
</dbReference>
<dbReference type="SUPFAM" id="SSF47413">
    <property type="entry name" value="lambda repressor-like DNA-binding domains"/>
    <property type="match status" value="1"/>
</dbReference>
<evidence type="ECO:0000259" key="2">
    <source>
        <dbReference type="PROSITE" id="PS50943"/>
    </source>
</evidence>
<evidence type="ECO:0000256" key="1">
    <source>
        <dbReference type="ARBA" id="ARBA00023125"/>
    </source>
</evidence>
<feature type="domain" description="HTH cro/C1-type" evidence="2">
    <location>
        <begin position="19"/>
        <end position="65"/>
    </location>
</feature>
<dbReference type="EMBL" id="JBHSQS010000012">
    <property type="protein sequence ID" value="MFC5925804.1"/>
    <property type="molecule type" value="Genomic_DNA"/>
</dbReference>
<proteinExistence type="predicted"/>
<dbReference type="InterPro" id="IPR010982">
    <property type="entry name" value="Lambda_DNA-bd_dom_sf"/>
</dbReference>
<organism evidence="3 4">
    <name type="scientific">Micromonospora vulcania</name>
    <dbReference type="NCBI Taxonomy" id="1441873"/>
    <lineage>
        <taxon>Bacteria</taxon>
        <taxon>Bacillati</taxon>
        <taxon>Actinomycetota</taxon>
        <taxon>Actinomycetes</taxon>
        <taxon>Micromonosporales</taxon>
        <taxon>Micromonosporaceae</taxon>
        <taxon>Micromonospora</taxon>
    </lineage>
</organism>
<dbReference type="Proteomes" id="UP001596226">
    <property type="component" value="Unassembled WGS sequence"/>
</dbReference>
<dbReference type="PANTHER" id="PTHR46797:SF1">
    <property type="entry name" value="METHYLPHOSPHONATE SYNTHASE"/>
    <property type="match status" value="1"/>
</dbReference>
<protein>
    <submittedName>
        <fullName evidence="3">Helix-turn-helix domain-containing protein</fullName>
    </submittedName>
</protein>
<comment type="caution">
    <text evidence="3">The sequence shown here is derived from an EMBL/GenBank/DDBJ whole genome shotgun (WGS) entry which is preliminary data.</text>
</comment>
<dbReference type="CDD" id="cd00093">
    <property type="entry name" value="HTH_XRE"/>
    <property type="match status" value="1"/>
</dbReference>
<keyword evidence="1" id="KW-0238">DNA-binding</keyword>
<dbReference type="RefSeq" id="WP_377513879.1">
    <property type="nucleotide sequence ID" value="NZ_JBHSQS010000012.1"/>
</dbReference>
<keyword evidence="4" id="KW-1185">Reference proteome</keyword>
<dbReference type="InterPro" id="IPR001387">
    <property type="entry name" value="Cro/C1-type_HTH"/>
</dbReference>
<sequence>MEPTIGDRVAAIRNETTTLTQEQLAERAGLSIETIQALEQNKRTSARISTLNKIARALGVHTAALMGSAARAQAMREADAEPLGLVGIRQALAPVRDVAGHLVGPRQPVADELELAQVRALVTDANAAYHANDYATAIGLTPPMLAAADAIVEQAGTTDSGQPALGVASYAYQLAGRLLIQLRQLDLAHIALDRATTYARTADDQLAAATATAHMCWLLLRTGRIVEVETLAARTADAVEPRLSTATPRDLAAWGVLLLKGAAAAARNAREDDARSMLTLAAAGAQQLGDRMVGPADQADRFFAQVGGNDFHQAGVQLMQVETAVIAGQPDRALELAGAVAGAPQVTPSSRQRHQLDVAWSYQETGHSADATRVLMQLRDTAPEWLRQQRYAREIVQSIEDGHRRALSAELAVLRSLMDGPI</sequence>
<dbReference type="Gene3D" id="1.10.260.40">
    <property type="entry name" value="lambda repressor-like DNA-binding domains"/>
    <property type="match status" value="1"/>
</dbReference>
<reference evidence="4" key="1">
    <citation type="journal article" date="2019" name="Int. J. Syst. Evol. Microbiol.">
        <title>The Global Catalogue of Microorganisms (GCM) 10K type strain sequencing project: providing services to taxonomists for standard genome sequencing and annotation.</title>
        <authorList>
            <consortium name="The Broad Institute Genomics Platform"/>
            <consortium name="The Broad Institute Genome Sequencing Center for Infectious Disease"/>
            <person name="Wu L."/>
            <person name="Ma J."/>
        </authorList>
    </citation>
    <scope>NUCLEOTIDE SEQUENCE [LARGE SCALE GENOMIC DNA]</scope>
    <source>
        <strain evidence="4">CGMCC 4.7144</strain>
    </source>
</reference>
<gene>
    <name evidence="3" type="ORF">ACFQGL_20915</name>
</gene>
<dbReference type="InterPro" id="IPR050807">
    <property type="entry name" value="TransReg_Diox_bact_type"/>
</dbReference>
<evidence type="ECO:0000313" key="3">
    <source>
        <dbReference type="EMBL" id="MFC5925804.1"/>
    </source>
</evidence>
<name>A0ABW1H847_9ACTN</name>
<dbReference type="SMART" id="SM00530">
    <property type="entry name" value="HTH_XRE"/>
    <property type="match status" value="1"/>
</dbReference>
<accession>A0ABW1H847</accession>
<dbReference type="Pfam" id="PF01381">
    <property type="entry name" value="HTH_3"/>
    <property type="match status" value="1"/>
</dbReference>
<dbReference type="PANTHER" id="PTHR46797">
    <property type="entry name" value="HTH-TYPE TRANSCRIPTIONAL REGULATOR"/>
    <property type="match status" value="1"/>
</dbReference>